<gene>
    <name evidence="3" type="ORF">N657DRAFT_646084</name>
</gene>
<dbReference type="Pfam" id="PF13577">
    <property type="entry name" value="SnoaL_4"/>
    <property type="match status" value="1"/>
</dbReference>
<dbReference type="AlphaFoldDB" id="A0AAN6Z2L9"/>
<evidence type="ECO:0000259" key="2">
    <source>
        <dbReference type="Pfam" id="PF13577"/>
    </source>
</evidence>
<dbReference type="EMBL" id="MU853229">
    <property type="protein sequence ID" value="KAK4123320.1"/>
    <property type="molecule type" value="Genomic_DNA"/>
</dbReference>
<proteinExistence type="predicted"/>
<evidence type="ECO:0000313" key="4">
    <source>
        <dbReference type="Proteomes" id="UP001302602"/>
    </source>
</evidence>
<dbReference type="InterPro" id="IPR032710">
    <property type="entry name" value="NTF2-like_dom_sf"/>
</dbReference>
<name>A0AAN6Z2L9_9PEZI</name>
<dbReference type="Proteomes" id="UP001302602">
    <property type="component" value="Unassembled WGS sequence"/>
</dbReference>
<accession>A0AAN6Z2L9</accession>
<reference evidence="3" key="1">
    <citation type="journal article" date="2023" name="Mol. Phylogenet. Evol.">
        <title>Genome-scale phylogeny and comparative genomics of the fungal order Sordariales.</title>
        <authorList>
            <person name="Hensen N."/>
            <person name="Bonometti L."/>
            <person name="Westerberg I."/>
            <person name="Brannstrom I.O."/>
            <person name="Guillou S."/>
            <person name="Cros-Aarteil S."/>
            <person name="Calhoun S."/>
            <person name="Haridas S."/>
            <person name="Kuo A."/>
            <person name="Mondo S."/>
            <person name="Pangilinan J."/>
            <person name="Riley R."/>
            <person name="LaButti K."/>
            <person name="Andreopoulos B."/>
            <person name="Lipzen A."/>
            <person name="Chen C."/>
            <person name="Yan M."/>
            <person name="Daum C."/>
            <person name="Ng V."/>
            <person name="Clum A."/>
            <person name="Steindorff A."/>
            <person name="Ohm R.A."/>
            <person name="Martin F."/>
            <person name="Silar P."/>
            <person name="Natvig D.O."/>
            <person name="Lalanne C."/>
            <person name="Gautier V."/>
            <person name="Ament-Velasquez S.L."/>
            <person name="Kruys A."/>
            <person name="Hutchinson M.I."/>
            <person name="Powell A.J."/>
            <person name="Barry K."/>
            <person name="Miller A.N."/>
            <person name="Grigoriev I.V."/>
            <person name="Debuchy R."/>
            <person name="Gladieux P."/>
            <person name="Hiltunen Thoren M."/>
            <person name="Johannesson H."/>
        </authorList>
    </citation>
    <scope>NUCLEOTIDE SEQUENCE</scope>
    <source>
        <strain evidence="3">CBS 731.68</strain>
    </source>
</reference>
<evidence type="ECO:0000313" key="3">
    <source>
        <dbReference type="EMBL" id="KAK4123320.1"/>
    </source>
</evidence>
<keyword evidence="4" id="KW-1185">Reference proteome</keyword>
<reference evidence="3" key="2">
    <citation type="submission" date="2023-05" db="EMBL/GenBank/DDBJ databases">
        <authorList>
            <consortium name="Lawrence Berkeley National Laboratory"/>
            <person name="Steindorff A."/>
            <person name="Hensen N."/>
            <person name="Bonometti L."/>
            <person name="Westerberg I."/>
            <person name="Brannstrom I.O."/>
            <person name="Guillou S."/>
            <person name="Cros-Aarteil S."/>
            <person name="Calhoun S."/>
            <person name="Haridas S."/>
            <person name="Kuo A."/>
            <person name="Mondo S."/>
            <person name="Pangilinan J."/>
            <person name="Riley R."/>
            <person name="Labutti K."/>
            <person name="Andreopoulos B."/>
            <person name="Lipzen A."/>
            <person name="Chen C."/>
            <person name="Yanf M."/>
            <person name="Daum C."/>
            <person name="Ng V."/>
            <person name="Clum A."/>
            <person name="Ohm R."/>
            <person name="Martin F."/>
            <person name="Silar P."/>
            <person name="Natvig D."/>
            <person name="Lalanne C."/>
            <person name="Gautier V."/>
            <person name="Ament-Velasquez S.L."/>
            <person name="Kruys A."/>
            <person name="Hutchinson M.I."/>
            <person name="Powell A.J."/>
            <person name="Barry K."/>
            <person name="Miller A.N."/>
            <person name="Grigoriev I.V."/>
            <person name="Debuchy R."/>
            <person name="Gladieux P."/>
            <person name="Thoren M.H."/>
            <person name="Johannesson H."/>
        </authorList>
    </citation>
    <scope>NUCLEOTIDE SEQUENCE</scope>
    <source>
        <strain evidence="3">CBS 731.68</strain>
    </source>
</reference>
<keyword evidence="1" id="KW-0732">Signal</keyword>
<dbReference type="InterPro" id="IPR037401">
    <property type="entry name" value="SnoaL-like"/>
</dbReference>
<comment type="caution">
    <text evidence="3">The sequence shown here is derived from an EMBL/GenBank/DDBJ whole genome shotgun (WGS) entry which is preliminary data.</text>
</comment>
<dbReference type="RefSeq" id="XP_062647091.1">
    <property type="nucleotide sequence ID" value="XM_062793062.1"/>
</dbReference>
<dbReference type="GeneID" id="87829831"/>
<evidence type="ECO:0000256" key="1">
    <source>
        <dbReference type="SAM" id="SignalP"/>
    </source>
</evidence>
<protein>
    <recommendedName>
        <fullName evidence="2">SnoaL-like domain-containing protein</fullName>
    </recommendedName>
</protein>
<feature type="domain" description="SnoaL-like" evidence="2">
    <location>
        <begin position="34"/>
        <end position="159"/>
    </location>
</feature>
<feature type="chain" id="PRO_5042945803" description="SnoaL-like domain-containing protein" evidence="1">
    <location>
        <begin position="19"/>
        <end position="181"/>
    </location>
</feature>
<dbReference type="SUPFAM" id="SSF54427">
    <property type="entry name" value="NTF2-like"/>
    <property type="match status" value="1"/>
</dbReference>
<sequence>MHIPTLFLLACLVPFCLGTTSTDSHGSTSQPDVYEAIHQRESILAETLDTKDWDRLGESMTEDIIYDSRPLGPDYGGLSVGLDQVIENTKQAFGDAMVAHHVSNAIIRLNPDVTEANVTTYIVWSRWEPDALDDPKKTFRIYERCDDIFVVDDGTWKLTYSLVTNLAPKVENPYFNDEQDM</sequence>
<dbReference type="Gene3D" id="3.10.450.50">
    <property type="match status" value="1"/>
</dbReference>
<feature type="signal peptide" evidence="1">
    <location>
        <begin position="1"/>
        <end position="18"/>
    </location>
</feature>
<organism evidence="3 4">
    <name type="scientific">Parathielavia appendiculata</name>
    <dbReference type="NCBI Taxonomy" id="2587402"/>
    <lineage>
        <taxon>Eukaryota</taxon>
        <taxon>Fungi</taxon>
        <taxon>Dikarya</taxon>
        <taxon>Ascomycota</taxon>
        <taxon>Pezizomycotina</taxon>
        <taxon>Sordariomycetes</taxon>
        <taxon>Sordariomycetidae</taxon>
        <taxon>Sordariales</taxon>
        <taxon>Chaetomiaceae</taxon>
        <taxon>Parathielavia</taxon>
    </lineage>
</organism>